<dbReference type="Gene3D" id="3.40.50.1760">
    <property type="entry name" value="Glutathione synthase, substrate-binding domain superfamily, eukaryotic"/>
    <property type="match status" value="1"/>
</dbReference>
<dbReference type="GO" id="GO:0004363">
    <property type="term" value="F:glutathione synthase activity"/>
    <property type="evidence" value="ECO:0007669"/>
    <property type="project" value="InterPro"/>
</dbReference>
<gene>
    <name evidence="2" type="ORF">DI09_89p90</name>
</gene>
<evidence type="ECO:0000313" key="2">
    <source>
        <dbReference type="EMBL" id="KGG50115.1"/>
    </source>
</evidence>
<evidence type="ECO:0000313" key="3">
    <source>
        <dbReference type="Proteomes" id="UP000029725"/>
    </source>
</evidence>
<dbReference type="RefSeq" id="XP_013236551.1">
    <property type="nucleotide sequence ID" value="XM_013381097.1"/>
</dbReference>
<comment type="caution">
    <text evidence="2">The sequence shown here is derived from an EMBL/GenBank/DDBJ whole genome shotgun (WGS) entry which is preliminary data.</text>
</comment>
<feature type="domain" description="Glutathione synthase substrate-binding" evidence="1">
    <location>
        <begin position="55"/>
        <end position="108"/>
    </location>
</feature>
<dbReference type="GO" id="GO:0005524">
    <property type="term" value="F:ATP binding"/>
    <property type="evidence" value="ECO:0007669"/>
    <property type="project" value="InterPro"/>
</dbReference>
<dbReference type="HOGENOM" id="CLU_2050205_0_0_1"/>
<sequence>MGLLTDSLWSMREFLYGADGAGERPNCGHLYIESFCDAFNLWNELNSENSAFPPIFAMIVLPNERNIFEHQEICERLLKKGIQTHRITLSELGTSGSLTKDRYLIYKGCGFPCRDFVGLA</sequence>
<proteinExistence type="predicted"/>
<dbReference type="VEuPathDB" id="MicrosporidiaDB:DI09_89p90"/>
<dbReference type="AlphaFoldDB" id="A0A098VMC1"/>
<reference evidence="2 3" key="1">
    <citation type="submission" date="2014-04" db="EMBL/GenBank/DDBJ databases">
        <title>A new species of microsporidia sheds light on the evolution of extreme parasitism.</title>
        <authorList>
            <person name="Haag K.L."/>
            <person name="James T.Y."/>
            <person name="Larsson R."/>
            <person name="Schaer T.M."/>
            <person name="Refardt D."/>
            <person name="Pombert J.-F."/>
            <person name="Ebert D."/>
        </authorList>
    </citation>
    <scope>NUCLEOTIDE SEQUENCE [LARGE SCALE GENOMIC DNA]</scope>
    <source>
        <strain evidence="2 3">UGP3</strain>
        <tissue evidence="2">Spores</tissue>
    </source>
</reference>
<dbReference type="InterPro" id="IPR016185">
    <property type="entry name" value="PreATP-grasp_dom_sf"/>
</dbReference>
<dbReference type="InterPro" id="IPR004887">
    <property type="entry name" value="GSH_synth_subst-bd"/>
</dbReference>
<evidence type="ECO:0000259" key="1">
    <source>
        <dbReference type="Pfam" id="PF03199"/>
    </source>
</evidence>
<dbReference type="InterPro" id="IPR037013">
    <property type="entry name" value="GSH-S_sub-bd_sf"/>
</dbReference>
<dbReference type="Proteomes" id="UP000029725">
    <property type="component" value="Unassembled WGS sequence"/>
</dbReference>
<dbReference type="GeneID" id="25261007"/>
<dbReference type="Pfam" id="PF03199">
    <property type="entry name" value="GSH_synthase"/>
    <property type="match status" value="1"/>
</dbReference>
<dbReference type="OrthoDB" id="2020073at2759"/>
<name>A0A098VMC1_9MICR</name>
<dbReference type="SUPFAM" id="SSF52440">
    <property type="entry name" value="PreATP-grasp domain"/>
    <property type="match status" value="1"/>
</dbReference>
<accession>A0A098VMC1</accession>
<organism evidence="2 3">
    <name type="scientific">Mitosporidium daphniae</name>
    <dbReference type="NCBI Taxonomy" id="1485682"/>
    <lineage>
        <taxon>Eukaryota</taxon>
        <taxon>Fungi</taxon>
        <taxon>Fungi incertae sedis</taxon>
        <taxon>Microsporidia</taxon>
        <taxon>Mitosporidium</taxon>
    </lineage>
</organism>
<protein>
    <recommendedName>
        <fullName evidence="1">Glutathione synthase substrate-binding domain-containing protein</fullName>
    </recommendedName>
</protein>
<keyword evidence="3" id="KW-1185">Reference proteome</keyword>
<dbReference type="EMBL" id="JMKJ01000600">
    <property type="protein sequence ID" value="KGG50115.1"/>
    <property type="molecule type" value="Genomic_DNA"/>
</dbReference>